<evidence type="ECO:0000313" key="1">
    <source>
        <dbReference type="EMBL" id="EET79225.1"/>
    </source>
</evidence>
<evidence type="ECO:0000313" key="2">
    <source>
        <dbReference type="Proteomes" id="UP000003107"/>
    </source>
</evidence>
<gene>
    <name evidence="1" type="ORF">CAMSH0001_0835</name>
</gene>
<protein>
    <submittedName>
        <fullName evidence="1">Uncharacterized protein</fullName>
    </submittedName>
</protein>
<organism evidence="1 2">
    <name type="scientific">Campylobacter showae RM3277</name>
    <dbReference type="NCBI Taxonomy" id="553219"/>
    <lineage>
        <taxon>Bacteria</taxon>
        <taxon>Pseudomonadati</taxon>
        <taxon>Campylobacterota</taxon>
        <taxon>Epsilonproteobacteria</taxon>
        <taxon>Campylobacterales</taxon>
        <taxon>Campylobacteraceae</taxon>
        <taxon>Campylobacter</taxon>
    </lineage>
</organism>
<sequence length="49" mass="5420">MIRSKKSAHKTAQISLNIGEIKARKFKSCDISNDKLLFISTAKAAMHTS</sequence>
<proteinExistence type="predicted"/>
<name>C6RHK8_9BACT</name>
<dbReference type="EMBL" id="ACVQ01000027">
    <property type="protein sequence ID" value="EET79225.1"/>
    <property type="molecule type" value="Genomic_DNA"/>
</dbReference>
<comment type="caution">
    <text evidence="1">The sequence shown here is derived from an EMBL/GenBank/DDBJ whole genome shotgun (WGS) entry which is preliminary data.</text>
</comment>
<dbReference type="STRING" id="553219.CAMSH0001_0835"/>
<dbReference type="AlphaFoldDB" id="C6RHK8"/>
<dbReference type="Proteomes" id="UP000003107">
    <property type="component" value="Unassembled WGS sequence"/>
</dbReference>
<accession>C6RHK8</accession>
<reference evidence="1 2" key="1">
    <citation type="submission" date="2009-07" db="EMBL/GenBank/DDBJ databases">
        <authorList>
            <person name="Madupu R."/>
            <person name="Sebastian Y."/>
            <person name="Durkin A.S."/>
            <person name="Torralba M."/>
            <person name="Methe B."/>
            <person name="Sutton G.G."/>
            <person name="Strausberg R.L."/>
            <person name="Nelson K.E."/>
        </authorList>
    </citation>
    <scope>NUCLEOTIDE SEQUENCE [LARGE SCALE GENOMIC DNA]</scope>
    <source>
        <strain evidence="1 2">RM3277</strain>
    </source>
</reference>
<keyword evidence="2" id="KW-1185">Reference proteome</keyword>